<proteinExistence type="predicted"/>
<keyword evidence="2" id="KW-1185">Reference proteome</keyword>
<sequence>MLAKILPVYLNVFLGTDADVTGKELPRRHATSDFPTVRTRYWLNGNAGMTLRIGDGGRAENDNVVLVHGLWKDRRGYPRRVWSQKTNRTRMLDFQPSRHRA</sequence>
<evidence type="ECO:0000313" key="2">
    <source>
        <dbReference type="Proteomes" id="UP000814033"/>
    </source>
</evidence>
<gene>
    <name evidence="1" type="ORF">FA95DRAFT_1614432</name>
</gene>
<comment type="caution">
    <text evidence="1">The sequence shown here is derived from an EMBL/GenBank/DDBJ whole genome shotgun (WGS) entry which is preliminary data.</text>
</comment>
<accession>A0ACB8R153</accession>
<name>A0ACB8R153_9AGAM</name>
<organism evidence="1 2">
    <name type="scientific">Auriscalpium vulgare</name>
    <dbReference type="NCBI Taxonomy" id="40419"/>
    <lineage>
        <taxon>Eukaryota</taxon>
        <taxon>Fungi</taxon>
        <taxon>Dikarya</taxon>
        <taxon>Basidiomycota</taxon>
        <taxon>Agaricomycotina</taxon>
        <taxon>Agaricomycetes</taxon>
        <taxon>Russulales</taxon>
        <taxon>Auriscalpiaceae</taxon>
        <taxon>Auriscalpium</taxon>
    </lineage>
</organism>
<dbReference type="EMBL" id="MU277172">
    <property type="protein sequence ID" value="KAI0037261.1"/>
    <property type="molecule type" value="Genomic_DNA"/>
</dbReference>
<reference evidence="1" key="2">
    <citation type="journal article" date="2022" name="New Phytol.">
        <title>Evolutionary transition to the ectomycorrhizal habit in the genomes of a hyperdiverse lineage of mushroom-forming fungi.</title>
        <authorList>
            <person name="Looney B."/>
            <person name="Miyauchi S."/>
            <person name="Morin E."/>
            <person name="Drula E."/>
            <person name="Courty P.E."/>
            <person name="Kohler A."/>
            <person name="Kuo A."/>
            <person name="LaButti K."/>
            <person name="Pangilinan J."/>
            <person name="Lipzen A."/>
            <person name="Riley R."/>
            <person name="Andreopoulos W."/>
            <person name="He G."/>
            <person name="Johnson J."/>
            <person name="Nolan M."/>
            <person name="Tritt A."/>
            <person name="Barry K.W."/>
            <person name="Grigoriev I.V."/>
            <person name="Nagy L.G."/>
            <person name="Hibbett D."/>
            <person name="Henrissat B."/>
            <person name="Matheny P.B."/>
            <person name="Labbe J."/>
            <person name="Martin F.M."/>
        </authorList>
    </citation>
    <scope>NUCLEOTIDE SEQUENCE</scope>
    <source>
        <strain evidence="1">FP105234-sp</strain>
    </source>
</reference>
<dbReference type="Proteomes" id="UP000814033">
    <property type="component" value="Unassembled WGS sequence"/>
</dbReference>
<reference evidence="1" key="1">
    <citation type="submission" date="2021-02" db="EMBL/GenBank/DDBJ databases">
        <authorList>
            <consortium name="DOE Joint Genome Institute"/>
            <person name="Ahrendt S."/>
            <person name="Looney B.P."/>
            <person name="Miyauchi S."/>
            <person name="Morin E."/>
            <person name="Drula E."/>
            <person name="Courty P.E."/>
            <person name="Chicoki N."/>
            <person name="Fauchery L."/>
            <person name="Kohler A."/>
            <person name="Kuo A."/>
            <person name="Labutti K."/>
            <person name="Pangilinan J."/>
            <person name="Lipzen A."/>
            <person name="Riley R."/>
            <person name="Andreopoulos W."/>
            <person name="He G."/>
            <person name="Johnson J."/>
            <person name="Barry K.W."/>
            <person name="Grigoriev I.V."/>
            <person name="Nagy L."/>
            <person name="Hibbett D."/>
            <person name="Henrissat B."/>
            <person name="Matheny P.B."/>
            <person name="Labbe J."/>
            <person name="Martin F."/>
        </authorList>
    </citation>
    <scope>NUCLEOTIDE SEQUENCE</scope>
    <source>
        <strain evidence="1">FP105234-sp</strain>
    </source>
</reference>
<protein>
    <submittedName>
        <fullName evidence="1">Uncharacterized protein</fullName>
    </submittedName>
</protein>
<evidence type="ECO:0000313" key="1">
    <source>
        <dbReference type="EMBL" id="KAI0037261.1"/>
    </source>
</evidence>